<proteinExistence type="predicted"/>
<comment type="caution">
    <text evidence="2">The sequence shown here is derived from an EMBL/GenBank/DDBJ whole genome shotgun (WGS) entry which is preliminary data.</text>
</comment>
<dbReference type="Gene3D" id="3.40.50.10190">
    <property type="entry name" value="BRCT domain"/>
    <property type="match status" value="1"/>
</dbReference>
<feature type="non-terminal residue" evidence="2">
    <location>
        <position position="1"/>
    </location>
</feature>
<dbReference type="Pfam" id="PF00533">
    <property type="entry name" value="BRCT"/>
    <property type="match status" value="1"/>
</dbReference>
<gene>
    <name evidence="2" type="ORF">GPA26_24815</name>
</gene>
<dbReference type="RefSeq" id="WP_323612218.1">
    <property type="nucleotide sequence ID" value="NZ_WTVR01000139.1"/>
</dbReference>
<evidence type="ECO:0000313" key="3">
    <source>
        <dbReference type="Proteomes" id="UP000652074"/>
    </source>
</evidence>
<dbReference type="CDD" id="cd17748">
    <property type="entry name" value="BRCT_DNA_ligase_like"/>
    <property type="match status" value="1"/>
</dbReference>
<dbReference type="InterPro" id="IPR001357">
    <property type="entry name" value="BRCT_dom"/>
</dbReference>
<accession>A0ABX1MZW9</accession>
<keyword evidence="2" id="KW-0436">Ligase</keyword>
<dbReference type="InterPro" id="IPR036420">
    <property type="entry name" value="BRCT_dom_sf"/>
</dbReference>
<name>A0ABX1MZW9_9RHOO</name>
<dbReference type="GO" id="GO:0016874">
    <property type="term" value="F:ligase activity"/>
    <property type="evidence" value="ECO:0007669"/>
    <property type="project" value="UniProtKB-KW"/>
</dbReference>
<dbReference type="SMART" id="SM00292">
    <property type="entry name" value="BRCT"/>
    <property type="match status" value="1"/>
</dbReference>
<dbReference type="EMBL" id="WTVR01000139">
    <property type="protein sequence ID" value="NMF91679.1"/>
    <property type="molecule type" value="Genomic_DNA"/>
</dbReference>
<protein>
    <submittedName>
        <fullName evidence="2">NAD-dependent DNA ligase LigA</fullName>
    </submittedName>
</protein>
<reference evidence="2 3" key="1">
    <citation type="submission" date="2019-12" db="EMBL/GenBank/DDBJ databases">
        <title>Comparative genomics gives insights into the taxonomy of the Azoarcus-Aromatoleum group and reveals separate origins of nif in the plant-associated Azoarcus and non-plant-associated Aromatoleum sub-groups.</title>
        <authorList>
            <person name="Lafos M."/>
            <person name="Maluk M."/>
            <person name="Batista M."/>
            <person name="Junghare M."/>
            <person name="Carmona M."/>
            <person name="Faoro H."/>
            <person name="Cruz L.M."/>
            <person name="Battistoni F."/>
            <person name="De Souza E."/>
            <person name="Pedrosa F."/>
            <person name="Chen W.-M."/>
            <person name="Poole P.S."/>
            <person name="Dixon R.A."/>
            <person name="James E.K."/>
        </authorList>
    </citation>
    <scope>NUCLEOTIDE SEQUENCE [LARGE SCALE GENOMIC DNA]</scope>
    <source>
        <strain evidence="2 3">ToN1</strain>
    </source>
</reference>
<feature type="domain" description="BRCT" evidence="1">
    <location>
        <begin position="38"/>
        <end position="116"/>
    </location>
</feature>
<evidence type="ECO:0000259" key="1">
    <source>
        <dbReference type="PROSITE" id="PS50172"/>
    </source>
</evidence>
<organism evidence="2 3">
    <name type="scientific">Aromatoleum petrolei</name>
    <dbReference type="NCBI Taxonomy" id="76116"/>
    <lineage>
        <taxon>Bacteria</taxon>
        <taxon>Pseudomonadati</taxon>
        <taxon>Pseudomonadota</taxon>
        <taxon>Betaproteobacteria</taxon>
        <taxon>Rhodocyclales</taxon>
        <taxon>Rhodocyclaceae</taxon>
        <taxon>Aromatoleum</taxon>
    </lineage>
</organism>
<dbReference type="PROSITE" id="PS50172">
    <property type="entry name" value="BRCT"/>
    <property type="match status" value="1"/>
</dbReference>
<keyword evidence="3" id="KW-1185">Reference proteome</keyword>
<sequence length="122" mass="12577">DVTASLLEWLASHDHRAQLAKLDALRGELLAAMPAEAAEEGVLAGKTVVLTGTLPNLTRDEAKAMLEAAGAKVSGSVSKKTDYVVAGEDAGSKLAKAEELNVKVLDEAGMLALLKKPAGDQA</sequence>
<dbReference type="Proteomes" id="UP000652074">
    <property type="component" value="Unassembled WGS sequence"/>
</dbReference>
<evidence type="ECO:0000313" key="2">
    <source>
        <dbReference type="EMBL" id="NMF91679.1"/>
    </source>
</evidence>
<dbReference type="SUPFAM" id="SSF52113">
    <property type="entry name" value="BRCT domain"/>
    <property type="match status" value="1"/>
</dbReference>